<keyword evidence="5 7" id="KW-0326">Glycosidase</keyword>
<dbReference type="PANTHER" id="PTHR43772:SF2">
    <property type="entry name" value="PUTATIVE (AFU_ORTHOLOGUE AFUA_2G04480)-RELATED"/>
    <property type="match status" value="1"/>
</dbReference>
<evidence type="ECO:0000256" key="6">
    <source>
        <dbReference type="PIRSR" id="PIRSR606710-2"/>
    </source>
</evidence>
<feature type="chain" id="PRO_5018667579" evidence="8">
    <location>
        <begin position="23"/>
        <end position="382"/>
    </location>
</feature>
<comment type="similarity">
    <text evidence="1 7">Belongs to the glycosyl hydrolase 43 family.</text>
</comment>
<organism evidence="9 10">
    <name type="scientific">Hymenobacter gummosus</name>
    <dbReference type="NCBI Taxonomy" id="1776032"/>
    <lineage>
        <taxon>Bacteria</taxon>
        <taxon>Pseudomonadati</taxon>
        <taxon>Bacteroidota</taxon>
        <taxon>Cytophagia</taxon>
        <taxon>Cytophagales</taxon>
        <taxon>Hymenobacteraceae</taxon>
        <taxon>Hymenobacter</taxon>
    </lineage>
</organism>
<protein>
    <submittedName>
        <fullName evidence="9">Alpha-N-arabinofuranosidase</fullName>
    </submittedName>
</protein>
<keyword evidence="3 7" id="KW-0378">Hydrolase</keyword>
<proteinExistence type="inferred from homology"/>
<evidence type="ECO:0000256" key="8">
    <source>
        <dbReference type="SAM" id="SignalP"/>
    </source>
</evidence>
<dbReference type="InterPro" id="IPR023296">
    <property type="entry name" value="Glyco_hydro_beta-prop_sf"/>
</dbReference>
<accession>A0A3S0JCS7</accession>
<dbReference type="GO" id="GO:0004553">
    <property type="term" value="F:hydrolase activity, hydrolyzing O-glycosyl compounds"/>
    <property type="evidence" value="ECO:0007669"/>
    <property type="project" value="InterPro"/>
</dbReference>
<sequence length="382" mass="41763">MPTLRASTAYLLGLGLPLLLTAACQSNSGSSETTAAQPAAADTAQTAAPAAGQAKFLSAPLVRDIYTADPSAHVFGGRIYIYPSHDIDANVPEDDNGAHFAMRDYRVLSMDSVGGKVTDHGVALDIKDIPWAGRQLWAPDAEFKNGTYYLYFPVKDKQDVFRLGVATSTSPTGPFKADAKPIAGSYSIDPNVFTDSDGQSYLYFGGIWGGQLQRWRSGQYDDKVAPNQPAGEEAYGPRVAKLSKDMRSFAGPVTEVKILDEAGKPLLAGDTKRRFFEGGWLHKYNGKYYYSYSTGDTHLLVYAVGDKPTGPFTYKGVIMNPVQGWTTHHSIIEHKGKWYIFYHDTELSGKTHLRNVKVTELKRRPDGSIETIEPMTGATASR</sequence>
<dbReference type="PANTHER" id="PTHR43772">
    <property type="entry name" value="ENDO-1,4-BETA-XYLANASE"/>
    <property type="match status" value="1"/>
</dbReference>
<reference evidence="9 10" key="1">
    <citation type="submission" date="2018-12" db="EMBL/GenBank/DDBJ databases">
        <title>Hymenobacter gummosus sp. nov., isolated from a spring.</title>
        <authorList>
            <person name="Nie L."/>
        </authorList>
    </citation>
    <scope>NUCLEOTIDE SEQUENCE [LARGE SCALE GENOMIC DNA]</scope>
    <source>
        <strain evidence="9 10">KCTC 52166</strain>
    </source>
</reference>
<dbReference type="EMBL" id="RXOF01000002">
    <property type="protein sequence ID" value="RTQ52404.1"/>
    <property type="molecule type" value="Genomic_DNA"/>
</dbReference>
<dbReference type="AlphaFoldDB" id="A0A3S0JCS7"/>
<evidence type="ECO:0000313" key="10">
    <source>
        <dbReference type="Proteomes" id="UP000282184"/>
    </source>
</evidence>
<evidence type="ECO:0000256" key="5">
    <source>
        <dbReference type="ARBA" id="ARBA00023295"/>
    </source>
</evidence>
<dbReference type="RefSeq" id="WP_126692059.1">
    <property type="nucleotide sequence ID" value="NZ_RXOF01000002.1"/>
</dbReference>
<dbReference type="InterPro" id="IPR052176">
    <property type="entry name" value="Glycosyl_Hydrlase_43_Enz"/>
</dbReference>
<dbReference type="InterPro" id="IPR006710">
    <property type="entry name" value="Glyco_hydro_43"/>
</dbReference>
<keyword evidence="2" id="KW-0858">Xylan degradation</keyword>
<feature type="signal peptide" evidence="8">
    <location>
        <begin position="1"/>
        <end position="22"/>
    </location>
</feature>
<dbReference type="Gene3D" id="2.115.10.20">
    <property type="entry name" value="Glycosyl hydrolase domain, family 43"/>
    <property type="match status" value="1"/>
</dbReference>
<evidence type="ECO:0000256" key="4">
    <source>
        <dbReference type="ARBA" id="ARBA00023277"/>
    </source>
</evidence>
<keyword evidence="10" id="KW-1185">Reference proteome</keyword>
<keyword evidence="4" id="KW-0119">Carbohydrate metabolism</keyword>
<dbReference type="Proteomes" id="UP000282184">
    <property type="component" value="Unassembled WGS sequence"/>
</dbReference>
<dbReference type="PROSITE" id="PS51257">
    <property type="entry name" value="PROKAR_LIPOPROTEIN"/>
    <property type="match status" value="1"/>
</dbReference>
<dbReference type="OrthoDB" id="3308423at2"/>
<dbReference type="SUPFAM" id="SSF75005">
    <property type="entry name" value="Arabinanase/levansucrase/invertase"/>
    <property type="match status" value="1"/>
</dbReference>
<name>A0A3S0JCS7_9BACT</name>
<evidence type="ECO:0000313" key="9">
    <source>
        <dbReference type="EMBL" id="RTQ52404.1"/>
    </source>
</evidence>
<gene>
    <name evidence="9" type="ORF">EJV47_05155</name>
</gene>
<evidence type="ECO:0000256" key="1">
    <source>
        <dbReference type="ARBA" id="ARBA00009865"/>
    </source>
</evidence>
<keyword evidence="2" id="KW-0624">Polysaccharide degradation</keyword>
<keyword evidence="8" id="KW-0732">Signal</keyword>
<dbReference type="CDD" id="cd18619">
    <property type="entry name" value="GH43_CoXyl43_like"/>
    <property type="match status" value="1"/>
</dbReference>
<feature type="site" description="Important for catalytic activity, responsible for pKa modulation of the active site Glu and correct orientation of both the proton donor and substrate" evidence="6">
    <location>
        <position position="189"/>
    </location>
</feature>
<dbReference type="GO" id="GO:0045493">
    <property type="term" value="P:xylan catabolic process"/>
    <property type="evidence" value="ECO:0007669"/>
    <property type="project" value="UniProtKB-KW"/>
</dbReference>
<dbReference type="Pfam" id="PF04616">
    <property type="entry name" value="Glyco_hydro_43"/>
    <property type="match status" value="1"/>
</dbReference>
<evidence type="ECO:0000256" key="2">
    <source>
        <dbReference type="ARBA" id="ARBA00022651"/>
    </source>
</evidence>
<evidence type="ECO:0000256" key="7">
    <source>
        <dbReference type="RuleBase" id="RU361187"/>
    </source>
</evidence>
<comment type="caution">
    <text evidence="9">The sequence shown here is derived from an EMBL/GenBank/DDBJ whole genome shotgun (WGS) entry which is preliminary data.</text>
</comment>
<evidence type="ECO:0000256" key="3">
    <source>
        <dbReference type="ARBA" id="ARBA00022801"/>
    </source>
</evidence>